<dbReference type="EMBL" id="BDCX01000018">
    <property type="protein sequence ID" value="GAT70588.1"/>
    <property type="molecule type" value="Genomic_DNA"/>
</dbReference>
<dbReference type="Proteomes" id="UP000077701">
    <property type="component" value="Unassembled WGS sequence"/>
</dbReference>
<proteinExistence type="predicted"/>
<gene>
    <name evidence="2" type="ORF">PS9374_06274</name>
</gene>
<feature type="domain" description="NYN" evidence="1">
    <location>
        <begin position="93"/>
        <end position="145"/>
    </location>
</feature>
<evidence type="ECO:0000259" key="1">
    <source>
        <dbReference type="Pfam" id="PF01936"/>
    </source>
</evidence>
<reference evidence="3" key="2">
    <citation type="submission" date="2016-04" db="EMBL/GenBank/DDBJ databases">
        <title>Planomonospora sphaerica JCM9374 whole genome shotgun sequence.</title>
        <authorList>
            <person name="Suzuki T."/>
            <person name="Dohra H."/>
            <person name="Kodani S."/>
        </authorList>
    </citation>
    <scope>NUCLEOTIDE SEQUENCE [LARGE SCALE GENOMIC DNA]</scope>
    <source>
        <strain evidence="3">JCM 9374</strain>
    </source>
</reference>
<dbReference type="STRING" id="161355.PS9374_06274"/>
<dbReference type="Gene3D" id="3.40.50.1010">
    <property type="entry name" value="5'-nuclease"/>
    <property type="match status" value="1"/>
</dbReference>
<accession>A0A171DNE8</accession>
<keyword evidence="3" id="KW-1185">Reference proteome</keyword>
<sequence length="152" mass="16544">MRNLSQGRTVHLLDVENLVGAPRPALGEVVTMMRLYRRRVPAGGMDQYVAAVNHGAMLPVGLALAGIQLLVRSGRDGADEALREVIRLDHLHIRFERVVIGSGDGAFTDLADWLRDRGVQVVVVSRPGALSRRLRRTAGQVISLEPPLDLAA</sequence>
<dbReference type="RefSeq" id="WP_068902988.1">
    <property type="nucleotide sequence ID" value="NZ_BDCX01000018.1"/>
</dbReference>
<dbReference type="GO" id="GO:0004540">
    <property type="term" value="F:RNA nuclease activity"/>
    <property type="evidence" value="ECO:0007669"/>
    <property type="project" value="InterPro"/>
</dbReference>
<dbReference type="Pfam" id="PF01936">
    <property type="entry name" value="NYN"/>
    <property type="match status" value="1"/>
</dbReference>
<evidence type="ECO:0000313" key="3">
    <source>
        <dbReference type="Proteomes" id="UP000077701"/>
    </source>
</evidence>
<organism evidence="2 3">
    <name type="scientific">Planomonospora sphaerica</name>
    <dbReference type="NCBI Taxonomy" id="161355"/>
    <lineage>
        <taxon>Bacteria</taxon>
        <taxon>Bacillati</taxon>
        <taxon>Actinomycetota</taxon>
        <taxon>Actinomycetes</taxon>
        <taxon>Streptosporangiales</taxon>
        <taxon>Streptosporangiaceae</taxon>
        <taxon>Planomonospora</taxon>
    </lineage>
</organism>
<dbReference type="InterPro" id="IPR021139">
    <property type="entry name" value="NYN"/>
</dbReference>
<protein>
    <submittedName>
        <fullName evidence="2">NYN domain protein</fullName>
    </submittedName>
</protein>
<dbReference type="AlphaFoldDB" id="A0A171DNE8"/>
<dbReference type="OrthoDB" id="5144756at2"/>
<reference evidence="2 3" key="1">
    <citation type="journal article" date="2016" name="Genome Announc.">
        <title>Draft Genome Sequence of Planomonospora sphaerica JCM9374, a Rare Actinomycete.</title>
        <authorList>
            <person name="Dohra H."/>
            <person name="Suzuki T."/>
            <person name="Inoue Y."/>
            <person name="Kodani S."/>
        </authorList>
    </citation>
    <scope>NUCLEOTIDE SEQUENCE [LARGE SCALE GENOMIC DNA]</scope>
    <source>
        <strain evidence="2 3">JCM 9374</strain>
    </source>
</reference>
<evidence type="ECO:0000313" key="2">
    <source>
        <dbReference type="EMBL" id="GAT70588.1"/>
    </source>
</evidence>
<comment type="caution">
    <text evidence="2">The sequence shown here is derived from an EMBL/GenBank/DDBJ whole genome shotgun (WGS) entry which is preliminary data.</text>
</comment>
<name>A0A171DNE8_9ACTN</name>